<name>A0A6L5Y9R1_9BACT</name>
<keyword evidence="1" id="KW-1133">Transmembrane helix</keyword>
<feature type="transmembrane region" description="Helical" evidence="1">
    <location>
        <begin position="101"/>
        <end position="125"/>
    </location>
</feature>
<reference evidence="2 3" key="1">
    <citation type="submission" date="2019-08" db="EMBL/GenBank/DDBJ databases">
        <title>In-depth cultivation of the pig gut microbiome towards novel bacterial diversity and tailored functional studies.</title>
        <authorList>
            <person name="Wylensek D."/>
            <person name="Hitch T.C.A."/>
            <person name="Clavel T."/>
        </authorList>
    </citation>
    <scope>NUCLEOTIDE SEQUENCE [LARGE SCALE GENOMIC DNA]</scope>
    <source>
        <strain evidence="2 3">SM-530-WT-4B</strain>
    </source>
</reference>
<feature type="transmembrane region" description="Helical" evidence="1">
    <location>
        <begin position="12"/>
        <end position="32"/>
    </location>
</feature>
<dbReference type="Proteomes" id="UP000473699">
    <property type="component" value="Unassembled WGS sequence"/>
</dbReference>
<proteinExistence type="predicted"/>
<gene>
    <name evidence="2" type="ORF">FYJ74_03090</name>
</gene>
<dbReference type="RefSeq" id="WP_154528138.1">
    <property type="nucleotide sequence ID" value="NZ_VUNH01000002.1"/>
</dbReference>
<dbReference type="AlphaFoldDB" id="A0A6L5Y9R1"/>
<dbReference type="EMBL" id="VUNH01000002">
    <property type="protein sequence ID" value="MST55034.1"/>
    <property type="molecule type" value="Genomic_DNA"/>
</dbReference>
<dbReference type="PANTHER" id="PTHR38139:SF1">
    <property type="entry name" value="NUCLEOSIDE TRANSPORTER_FEOB GTPASE GATE DOMAIN-CONTAINING PROTEIN"/>
    <property type="match status" value="1"/>
</dbReference>
<sequence>MDWTQLLRGELRLTADIFAGFLIGALIIRTGLADKALRRALPRLKRWGIGATLGAALTVSVGSSKAGAAVVASALDSGRISPRTAKWGTLLLAFPAYARRWVATMILSCSLAGRAGAFFALTLLFRSAAKFALELFILNRGEHDDRPQEGSAAAGRGESARNFGFKLLRTLPLAWFFYALAVFAVPWAEKYLQLWLRGSVFFPLPAMAVAATSFAHVSAALALAGGSLAAGELSTAQAVFALLFGNSLSLITRLVRTNAGYYFGFFPRAVAQSMLLWNIAASAALGLLTLALAALPLCF</sequence>
<keyword evidence="3" id="KW-1185">Reference proteome</keyword>
<protein>
    <submittedName>
        <fullName evidence="2">Uncharacterized protein</fullName>
    </submittedName>
</protein>
<comment type="caution">
    <text evidence="2">The sequence shown here is derived from an EMBL/GenBank/DDBJ whole genome shotgun (WGS) entry which is preliminary data.</text>
</comment>
<evidence type="ECO:0000313" key="2">
    <source>
        <dbReference type="EMBL" id="MST55034.1"/>
    </source>
</evidence>
<feature type="transmembrane region" description="Helical" evidence="1">
    <location>
        <begin position="275"/>
        <end position="298"/>
    </location>
</feature>
<evidence type="ECO:0000256" key="1">
    <source>
        <dbReference type="SAM" id="Phobius"/>
    </source>
</evidence>
<organism evidence="2 3">
    <name type="scientific">Pyramidobacter porci</name>
    <dbReference type="NCBI Taxonomy" id="2605789"/>
    <lineage>
        <taxon>Bacteria</taxon>
        <taxon>Thermotogati</taxon>
        <taxon>Synergistota</taxon>
        <taxon>Synergistia</taxon>
        <taxon>Synergistales</taxon>
        <taxon>Dethiosulfovibrionaceae</taxon>
        <taxon>Pyramidobacter</taxon>
    </lineage>
</organism>
<dbReference type="InterPro" id="IPR038880">
    <property type="entry name" value="MJ0871-like"/>
</dbReference>
<accession>A0A6L5Y9R1</accession>
<feature type="transmembrane region" description="Helical" evidence="1">
    <location>
        <begin position="200"/>
        <end position="224"/>
    </location>
</feature>
<keyword evidence="1" id="KW-0472">Membrane</keyword>
<evidence type="ECO:0000313" key="3">
    <source>
        <dbReference type="Proteomes" id="UP000473699"/>
    </source>
</evidence>
<feature type="transmembrane region" description="Helical" evidence="1">
    <location>
        <begin position="167"/>
        <end position="188"/>
    </location>
</feature>
<feature type="transmembrane region" description="Helical" evidence="1">
    <location>
        <begin position="236"/>
        <end position="255"/>
    </location>
</feature>
<dbReference type="PANTHER" id="PTHR38139">
    <property type="entry name" value="GATE DOMAIN-CONTAINING PROTEIN"/>
    <property type="match status" value="1"/>
</dbReference>
<keyword evidence="1" id="KW-0812">Transmembrane</keyword>